<feature type="domain" description="Adenosine deaminase" evidence="6">
    <location>
        <begin position="16"/>
        <end position="335"/>
    </location>
</feature>
<dbReference type="RefSeq" id="WP_034521450.1">
    <property type="nucleotide sequence ID" value="NZ_CACRSP010000003.1"/>
</dbReference>
<dbReference type="NCBIfam" id="TIGR01430">
    <property type="entry name" value="aden_deam"/>
    <property type="match status" value="1"/>
</dbReference>
<dbReference type="Pfam" id="PF00962">
    <property type="entry name" value="A_deaminase"/>
    <property type="match status" value="1"/>
</dbReference>
<dbReference type="GO" id="GO:0009117">
    <property type="term" value="P:nucleotide metabolic process"/>
    <property type="evidence" value="ECO:0007669"/>
    <property type="project" value="UniProtKB-KW"/>
</dbReference>
<accession>A0A6N2SUW8</accession>
<evidence type="ECO:0000256" key="3">
    <source>
        <dbReference type="ARBA" id="ARBA00022833"/>
    </source>
</evidence>
<name>A0A6N2SUW8_9BIFI</name>
<reference evidence="7 9" key="1">
    <citation type="journal article" date="2019" name="Nat. Med.">
        <title>A library of human gut bacterial isolates paired with longitudinal multiomics data enables mechanistic microbiome research.</title>
        <authorList>
            <person name="Poyet M."/>
            <person name="Groussin M."/>
            <person name="Gibbons S.M."/>
            <person name="Avila-Pacheco J."/>
            <person name="Jiang X."/>
            <person name="Kearney S.M."/>
            <person name="Perrotta A.R."/>
            <person name="Berdy B."/>
            <person name="Zhao S."/>
            <person name="Lieberman T.D."/>
            <person name="Swanson P.K."/>
            <person name="Smith M."/>
            <person name="Roesemann S."/>
            <person name="Alexander J.E."/>
            <person name="Rich S.A."/>
            <person name="Livny J."/>
            <person name="Vlamakis H."/>
            <person name="Clish C."/>
            <person name="Bullock K."/>
            <person name="Deik A."/>
            <person name="Scott J."/>
            <person name="Pierce K.A."/>
            <person name="Xavier R.J."/>
            <person name="Alm E.J."/>
        </authorList>
    </citation>
    <scope>NUCLEOTIDE SEQUENCE [LARGE SCALE GENOMIC DNA]</scope>
    <source>
        <strain evidence="7 9">BIOML-A2</strain>
    </source>
</reference>
<dbReference type="Proteomes" id="UP000429211">
    <property type="component" value="Unassembled WGS sequence"/>
</dbReference>
<dbReference type="GO" id="GO:0008270">
    <property type="term" value="F:zinc ion binding"/>
    <property type="evidence" value="ECO:0007669"/>
    <property type="project" value="UniProtKB-UniRule"/>
</dbReference>
<reference evidence="8" key="2">
    <citation type="submission" date="2019-11" db="EMBL/GenBank/DDBJ databases">
        <authorList>
            <person name="Feng L."/>
        </authorList>
    </citation>
    <scope>NUCLEOTIDE SEQUENCE</scope>
    <source>
        <strain evidence="8">BdentiumLFYP24</strain>
    </source>
</reference>
<dbReference type="GO" id="GO:0005829">
    <property type="term" value="C:cytosol"/>
    <property type="evidence" value="ECO:0007669"/>
    <property type="project" value="TreeGrafter"/>
</dbReference>
<evidence type="ECO:0000256" key="2">
    <source>
        <dbReference type="ARBA" id="ARBA00022801"/>
    </source>
</evidence>
<keyword evidence="4 5" id="KW-0546">Nucleotide metabolism</keyword>
<dbReference type="InterPro" id="IPR032466">
    <property type="entry name" value="Metal_Hydrolase"/>
</dbReference>
<feature type="active site" description="Proton donor" evidence="5">
    <location>
        <position position="204"/>
    </location>
</feature>
<dbReference type="InterPro" id="IPR001365">
    <property type="entry name" value="A_deaminase_dom"/>
</dbReference>
<evidence type="ECO:0000313" key="8">
    <source>
        <dbReference type="EMBL" id="VYS96051.1"/>
    </source>
</evidence>
<evidence type="ECO:0000256" key="1">
    <source>
        <dbReference type="ARBA" id="ARBA00022723"/>
    </source>
</evidence>
<dbReference type="EMBL" id="WDPD01000005">
    <property type="protein sequence ID" value="KAB7460691.1"/>
    <property type="molecule type" value="Genomic_DNA"/>
</dbReference>
<dbReference type="Gene3D" id="3.20.20.140">
    <property type="entry name" value="Metal-dependent hydrolases"/>
    <property type="match status" value="1"/>
</dbReference>
<feature type="site" description="Important for catalytic activity" evidence="5">
    <location>
        <position position="225"/>
    </location>
</feature>
<dbReference type="NCBIfam" id="NF006850">
    <property type="entry name" value="PRK09358.1-6"/>
    <property type="match status" value="1"/>
</dbReference>
<gene>
    <name evidence="8" type="ORF">BDLFYP24_01653</name>
    <name evidence="7" type="ORF">GBB04_06430</name>
</gene>
<keyword evidence="1 5" id="KW-0479">Metal-binding</keyword>
<dbReference type="GO" id="GO:0043103">
    <property type="term" value="P:hypoxanthine salvage"/>
    <property type="evidence" value="ECO:0007669"/>
    <property type="project" value="UniProtKB-UniRule"/>
</dbReference>
<proteinExistence type="inferred from homology"/>
<dbReference type="GO" id="GO:0006146">
    <property type="term" value="P:adenine catabolic process"/>
    <property type="evidence" value="ECO:0007669"/>
    <property type="project" value="UniProtKB-UniRule"/>
</dbReference>
<keyword evidence="3 5" id="KW-0862">Zinc</keyword>
<sequence>MTHISPATEQALRKLPKAELHLHIEGTLEPELALKLAERNNISLPFADLDDLKAHYEFENLQSFLDLYYQLMSVLRTKQDFTDLMLAYLARANADGVRRAEIFFDPQVHMNNGLDFDVVLDGLLEGLRIGHERFGIDGGLIMCIIRDMPVDSAEALLDTAASRAGDLLGIGLDSAEVGYPPELFTHIYERATRLGLHLVAHAGEEGPADYVRQALDLLHVERIDHGVRTATDGDLVARIARDGIALTVCPLSNHRLQVVRDVADLPVRQLFDAGVKVTLNSDDPAYFGGYIGDNYIAMARTGMSLDELATIAEYSLESSFATPEQKTTYANALADWKRIHL</sequence>
<organism evidence="8">
    <name type="scientific">Bifidobacterium dentium</name>
    <dbReference type="NCBI Taxonomy" id="1689"/>
    <lineage>
        <taxon>Bacteria</taxon>
        <taxon>Bacillati</taxon>
        <taxon>Actinomycetota</taxon>
        <taxon>Actinomycetes</taxon>
        <taxon>Bifidobacteriales</taxon>
        <taxon>Bifidobacteriaceae</taxon>
        <taxon>Bifidobacterium</taxon>
    </lineage>
</organism>
<comment type="function">
    <text evidence="5">Catalyzes the hydrolytic deamination of adenine to hypoxanthine. Plays an important role in the purine salvage pathway and in nitrogen catabolism.</text>
</comment>
<comment type="cofactor">
    <cofactor evidence="5">
        <name>Zn(2+)</name>
        <dbReference type="ChEBI" id="CHEBI:29105"/>
    </cofactor>
    <text evidence="5">Binds 1 zinc ion per subunit.</text>
</comment>
<feature type="binding site" evidence="5">
    <location>
        <position position="201"/>
    </location>
    <ligand>
        <name>Zn(2+)</name>
        <dbReference type="ChEBI" id="CHEBI:29105"/>
        <note>catalytic</note>
    </ligand>
</feature>
<keyword evidence="2 5" id="KW-0378">Hydrolase</keyword>
<dbReference type="HAMAP" id="MF_01962">
    <property type="entry name" value="Adenine_deaminase"/>
    <property type="match status" value="1"/>
</dbReference>
<dbReference type="InterPro" id="IPR028892">
    <property type="entry name" value="ADE"/>
</dbReference>
<comment type="similarity">
    <text evidence="5">Belongs to the metallo-dependent hydrolases superfamily. Adenosine and AMP deaminases family. Adenine deaminase type 2 subfamily.</text>
</comment>
<dbReference type="EC" id="3.5.4.2" evidence="5"/>
<feature type="binding site" evidence="5">
    <location>
        <position position="283"/>
    </location>
    <ligand>
        <name>substrate</name>
    </ligand>
</feature>
<dbReference type="CDD" id="cd01320">
    <property type="entry name" value="ADA"/>
    <property type="match status" value="1"/>
</dbReference>
<evidence type="ECO:0000313" key="9">
    <source>
        <dbReference type="Proteomes" id="UP000429211"/>
    </source>
</evidence>
<dbReference type="GO" id="GO:0000034">
    <property type="term" value="F:adenine deaminase activity"/>
    <property type="evidence" value="ECO:0007669"/>
    <property type="project" value="UniProtKB-UniRule"/>
</dbReference>
<evidence type="ECO:0000256" key="4">
    <source>
        <dbReference type="ARBA" id="ARBA00023080"/>
    </source>
</evidence>
<evidence type="ECO:0000256" key="5">
    <source>
        <dbReference type="HAMAP-Rule" id="MF_01962"/>
    </source>
</evidence>
<protein>
    <recommendedName>
        <fullName evidence="5">Adenine deaminase</fullName>
        <shortName evidence="5">ADE</shortName>
        <ecNumber evidence="5">3.5.4.2</ecNumber>
    </recommendedName>
    <alternativeName>
        <fullName evidence="5">Adenine aminohydrolase</fullName>
        <shortName evidence="5">AAH</shortName>
    </alternativeName>
</protein>
<dbReference type="SUPFAM" id="SSF51556">
    <property type="entry name" value="Metallo-dependent hydrolases"/>
    <property type="match status" value="1"/>
</dbReference>
<evidence type="ECO:0000259" key="6">
    <source>
        <dbReference type="Pfam" id="PF00962"/>
    </source>
</evidence>
<feature type="binding site" evidence="5">
    <location>
        <position position="21"/>
    </location>
    <ligand>
        <name>Zn(2+)</name>
        <dbReference type="ChEBI" id="CHEBI:29105"/>
        <note>catalytic</note>
    </ligand>
</feature>
<dbReference type="AlphaFoldDB" id="A0A6N2SUW8"/>
<comment type="catalytic activity">
    <reaction evidence="5">
        <text>adenine + H2O + H(+) = hypoxanthine + NH4(+)</text>
        <dbReference type="Rhea" id="RHEA:23688"/>
        <dbReference type="ChEBI" id="CHEBI:15377"/>
        <dbReference type="ChEBI" id="CHEBI:15378"/>
        <dbReference type="ChEBI" id="CHEBI:16708"/>
        <dbReference type="ChEBI" id="CHEBI:17368"/>
        <dbReference type="ChEBI" id="CHEBI:28938"/>
        <dbReference type="EC" id="3.5.4.2"/>
    </reaction>
</comment>
<dbReference type="EMBL" id="CACRSP010000003">
    <property type="protein sequence ID" value="VYS96051.1"/>
    <property type="molecule type" value="Genomic_DNA"/>
</dbReference>
<dbReference type="PANTHER" id="PTHR43114:SF6">
    <property type="entry name" value="ADENINE DEAMINASE"/>
    <property type="match status" value="1"/>
</dbReference>
<dbReference type="InterPro" id="IPR006330">
    <property type="entry name" value="Ado/ade_deaminase"/>
</dbReference>
<dbReference type="PANTHER" id="PTHR43114">
    <property type="entry name" value="ADENINE DEAMINASE"/>
    <property type="match status" value="1"/>
</dbReference>
<evidence type="ECO:0000313" key="7">
    <source>
        <dbReference type="EMBL" id="KAB7460691.1"/>
    </source>
</evidence>
<feature type="binding site" evidence="5">
    <location>
        <position position="282"/>
    </location>
    <ligand>
        <name>Zn(2+)</name>
        <dbReference type="ChEBI" id="CHEBI:29105"/>
        <note>catalytic</note>
    </ligand>
</feature>
<feature type="binding site" evidence="5">
    <location>
        <position position="23"/>
    </location>
    <ligand>
        <name>Zn(2+)</name>
        <dbReference type="ChEBI" id="CHEBI:29105"/>
        <note>catalytic</note>
    </ligand>
</feature>